<keyword evidence="1" id="KW-1133">Transmembrane helix</keyword>
<organism evidence="2 3">
    <name type="scientific">Aspergillus novofumigatus (strain IBT 16806)</name>
    <dbReference type="NCBI Taxonomy" id="1392255"/>
    <lineage>
        <taxon>Eukaryota</taxon>
        <taxon>Fungi</taxon>
        <taxon>Dikarya</taxon>
        <taxon>Ascomycota</taxon>
        <taxon>Pezizomycotina</taxon>
        <taxon>Eurotiomycetes</taxon>
        <taxon>Eurotiomycetidae</taxon>
        <taxon>Eurotiales</taxon>
        <taxon>Aspergillaceae</taxon>
        <taxon>Aspergillus</taxon>
        <taxon>Aspergillus subgen. Fumigati</taxon>
    </lineage>
</organism>
<dbReference type="AlphaFoldDB" id="A0A2I1C6I1"/>
<name>A0A2I1C6I1_ASPN1</name>
<dbReference type="VEuPathDB" id="FungiDB:P174DRAFT_443080"/>
<protein>
    <submittedName>
        <fullName evidence="2">Uncharacterized protein</fullName>
    </submittedName>
</protein>
<comment type="caution">
    <text evidence="2">The sequence shown here is derived from an EMBL/GenBank/DDBJ whole genome shotgun (WGS) entry which is preliminary data.</text>
</comment>
<dbReference type="GeneID" id="36535057"/>
<keyword evidence="1" id="KW-0472">Membrane</keyword>
<evidence type="ECO:0000313" key="2">
    <source>
        <dbReference type="EMBL" id="PKX93206.1"/>
    </source>
</evidence>
<proteinExistence type="predicted"/>
<sequence length="53" mass="6356">MDYLDRSITRGLELTYYLFTTTLSKSVTCMFYVRVAAWERRCNFRYISRLGMG</sequence>
<feature type="transmembrane region" description="Helical" evidence="1">
    <location>
        <begin position="14"/>
        <end position="35"/>
    </location>
</feature>
<dbReference type="RefSeq" id="XP_024681801.1">
    <property type="nucleotide sequence ID" value="XM_024827732.1"/>
</dbReference>
<evidence type="ECO:0000256" key="1">
    <source>
        <dbReference type="SAM" id="Phobius"/>
    </source>
</evidence>
<evidence type="ECO:0000313" key="3">
    <source>
        <dbReference type="Proteomes" id="UP000234474"/>
    </source>
</evidence>
<dbReference type="EMBL" id="MSZS01000005">
    <property type="protein sequence ID" value="PKX93206.1"/>
    <property type="molecule type" value="Genomic_DNA"/>
</dbReference>
<dbReference type="Proteomes" id="UP000234474">
    <property type="component" value="Unassembled WGS sequence"/>
</dbReference>
<gene>
    <name evidence="2" type="ORF">P174DRAFT_443080</name>
</gene>
<reference evidence="3" key="1">
    <citation type="journal article" date="2018" name="Proc. Natl. Acad. Sci. U.S.A.">
        <title>Linking secondary metabolites to gene clusters through genome sequencing of six diverse Aspergillus species.</title>
        <authorList>
            <person name="Kaerboelling I."/>
            <person name="Vesth T.C."/>
            <person name="Frisvad J.C."/>
            <person name="Nybo J.L."/>
            <person name="Theobald S."/>
            <person name="Kuo A."/>
            <person name="Bowyer P."/>
            <person name="Matsuda Y."/>
            <person name="Mondo S."/>
            <person name="Lyhne E.K."/>
            <person name="Kogle M.E."/>
            <person name="Clum A."/>
            <person name="Lipzen A."/>
            <person name="Salamov A."/>
            <person name="Ngan C.Y."/>
            <person name="Daum C."/>
            <person name="Chiniquy J."/>
            <person name="Barry K."/>
            <person name="LaButti K."/>
            <person name="Haridas S."/>
            <person name="Simmons B.A."/>
            <person name="Magnuson J.K."/>
            <person name="Mortensen U.H."/>
            <person name="Larsen T.O."/>
            <person name="Grigoriev I.V."/>
            <person name="Baker S.E."/>
            <person name="Andersen M.R."/>
        </authorList>
    </citation>
    <scope>NUCLEOTIDE SEQUENCE [LARGE SCALE GENOMIC DNA]</scope>
    <source>
        <strain evidence="3">IBT 16806</strain>
    </source>
</reference>
<keyword evidence="1" id="KW-0812">Transmembrane</keyword>
<keyword evidence="3" id="KW-1185">Reference proteome</keyword>
<accession>A0A2I1C6I1</accession>